<keyword evidence="7 9" id="KW-0472">Membrane</keyword>
<dbReference type="RefSeq" id="WP_045956808.1">
    <property type="nucleotide sequence ID" value="NZ_JXXV01000028.1"/>
</dbReference>
<evidence type="ECO:0000256" key="2">
    <source>
        <dbReference type="ARBA" id="ARBA00022448"/>
    </source>
</evidence>
<evidence type="ECO:0000256" key="9">
    <source>
        <dbReference type="RuleBase" id="RU369079"/>
    </source>
</evidence>
<keyword evidence="12" id="KW-1185">Reference proteome</keyword>
<evidence type="ECO:0000256" key="1">
    <source>
        <dbReference type="ARBA" id="ARBA00004429"/>
    </source>
</evidence>
<feature type="transmembrane region" description="Helical" evidence="9">
    <location>
        <begin position="130"/>
        <end position="151"/>
    </location>
</feature>
<dbReference type="InterPro" id="IPR007387">
    <property type="entry name" value="TRAP_DctQ"/>
</dbReference>
<dbReference type="GO" id="GO:0022857">
    <property type="term" value="F:transmembrane transporter activity"/>
    <property type="evidence" value="ECO:0007669"/>
    <property type="project" value="UniProtKB-UniRule"/>
</dbReference>
<comment type="subcellular location">
    <subcellularLocation>
        <location evidence="1 9">Cell inner membrane</location>
        <topology evidence="1 9">Multi-pass membrane protein</topology>
    </subcellularLocation>
</comment>
<feature type="transmembrane region" description="Helical" evidence="9">
    <location>
        <begin position="12"/>
        <end position="32"/>
    </location>
</feature>
<evidence type="ECO:0000256" key="6">
    <source>
        <dbReference type="ARBA" id="ARBA00022989"/>
    </source>
</evidence>
<dbReference type="PANTHER" id="PTHR35011">
    <property type="entry name" value="2,3-DIKETO-L-GULONATE TRAP TRANSPORTER SMALL PERMEASE PROTEIN YIAM"/>
    <property type="match status" value="1"/>
</dbReference>
<dbReference type="AlphaFoldDB" id="A0A0F4NG77"/>
<comment type="function">
    <text evidence="9">Part of the tripartite ATP-independent periplasmic (TRAP) transport system.</text>
</comment>
<organism evidence="11 12">
    <name type="scientific">Vibrio galatheae</name>
    <dbReference type="NCBI Taxonomy" id="579748"/>
    <lineage>
        <taxon>Bacteria</taxon>
        <taxon>Pseudomonadati</taxon>
        <taxon>Pseudomonadota</taxon>
        <taxon>Gammaproteobacteria</taxon>
        <taxon>Vibrionales</taxon>
        <taxon>Vibrionaceae</taxon>
        <taxon>Vibrio</taxon>
    </lineage>
</organism>
<evidence type="ECO:0000256" key="7">
    <source>
        <dbReference type="ARBA" id="ARBA00023136"/>
    </source>
</evidence>
<evidence type="ECO:0000313" key="12">
    <source>
        <dbReference type="Proteomes" id="UP000033673"/>
    </source>
</evidence>
<keyword evidence="6 9" id="KW-1133">Transmembrane helix</keyword>
<feature type="domain" description="Tripartite ATP-independent periplasmic transporters DctQ component" evidence="10">
    <location>
        <begin position="25"/>
        <end position="154"/>
    </location>
</feature>
<gene>
    <name evidence="11" type="ORF">TW81_16375</name>
</gene>
<evidence type="ECO:0000256" key="3">
    <source>
        <dbReference type="ARBA" id="ARBA00022475"/>
    </source>
</evidence>
<evidence type="ECO:0000256" key="4">
    <source>
        <dbReference type="ARBA" id="ARBA00022519"/>
    </source>
</evidence>
<feature type="transmembrane region" description="Helical" evidence="9">
    <location>
        <begin position="86"/>
        <end position="110"/>
    </location>
</feature>
<feature type="transmembrane region" description="Helical" evidence="9">
    <location>
        <begin position="47"/>
        <end position="65"/>
    </location>
</feature>
<dbReference type="Proteomes" id="UP000033673">
    <property type="component" value="Unassembled WGS sequence"/>
</dbReference>
<evidence type="ECO:0000256" key="5">
    <source>
        <dbReference type="ARBA" id="ARBA00022692"/>
    </source>
</evidence>
<keyword evidence="4 9" id="KW-0997">Cell inner membrane</keyword>
<dbReference type="GO" id="GO:0015740">
    <property type="term" value="P:C4-dicarboxylate transport"/>
    <property type="evidence" value="ECO:0007669"/>
    <property type="project" value="TreeGrafter"/>
</dbReference>
<proteinExistence type="inferred from homology"/>
<protein>
    <recommendedName>
        <fullName evidence="9">TRAP transporter small permease protein</fullName>
    </recommendedName>
</protein>
<sequence length="165" mass="18430">MHRLFSITEQFLGYLLCGLLMLLSASVIWQVIGRYVLTNPATWPDEIARFSMIWVAMLGGAFVYSKKKHLAVTILPERLAGTAKGYLLEIFHHVLVIGFGLIGLVGGYKMTMNNFDFGQVSPVLKINMGYVYSAVPIAGFLLIGFAIYFIAQNIQSIRELHKEAI</sequence>
<keyword evidence="2 9" id="KW-0813">Transport</keyword>
<dbReference type="Pfam" id="PF04290">
    <property type="entry name" value="DctQ"/>
    <property type="match status" value="1"/>
</dbReference>
<comment type="caution">
    <text evidence="11">The sequence shown here is derived from an EMBL/GenBank/DDBJ whole genome shotgun (WGS) entry which is preliminary data.</text>
</comment>
<dbReference type="GO" id="GO:0005886">
    <property type="term" value="C:plasma membrane"/>
    <property type="evidence" value="ECO:0007669"/>
    <property type="project" value="UniProtKB-SubCell"/>
</dbReference>
<comment type="similarity">
    <text evidence="8 9">Belongs to the TRAP transporter small permease family.</text>
</comment>
<keyword evidence="5 9" id="KW-0812">Transmembrane</keyword>
<dbReference type="PANTHER" id="PTHR35011:SF2">
    <property type="entry name" value="2,3-DIKETO-L-GULONATE TRAP TRANSPORTER SMALL PERMEASE PROTEIN YIAM"/>
    <property type="match status" value="1"/>
</dbReference>
<dbReference type="InterPro" id="IPR055348">
    <property type="entry name" value="DctQ"/>
</dbReference>
<reference evidence="11 12" key="1">
    <citation type="journal article" date="2015" name="BMC Genomics">
        <title>Genome mining reveals unlocked bioactive potential of marine Gram-negative bacteria.</title>
        <authorList>
            <person name="Machado H."/>
            <person name="Sonnenschein E.C."/>
            <person name="Melchiorsen J."/>
            <person name="Gram L."/>
        </authorList>
    </citation>
    <scope>NUCLEOTIDE SEQUENCE [LARGE SCALE GENOMIC DNA]</scope>
    <source>
        <strain evidence="11 12">S2757</strain>
    </source>
</reference>
<evidence type="ECO:0000313" key="11">
    <source>
        <dbReference type="EMBL" id="KJY81924.1"/>
    </source>
</evidence>
<keyword evidence="3" id="KW-1003">Cell membrane</keyword>
<comment type="subunit">
    <text evidence="9">The complex comprises the extracytoplasmic solute receptor protein and the two transmembrane proteins.</text>
</comment>
<accession>A0A0F4NG77</accession>
<dbReference type="EMBL" id="JXXV01000028">
    <property type="protein sequence ID" value="KJY81924.1"/>
    <property type="molecule type" value="Genomic_DNA"/>
</dbReference>
<name>A0A0F4NG77_9VIBR</name>
<evidence type="ECO:0000256" key="8">
    <source>
        <dbReference type="ARBA" id="ARBA00038436"/>
    </source>
</evidence>
<dbReference type="PATRIC" id="fig|579748.3.peg.3382"/>
<dbReference type="STRING" id="579748.TW81_16375"/>
<dbReference type="OrthoDB" id="2085311at2"/>
<evidence type="ECO:0000259" key="10">
    <source>
        <dbReference type="Pfam" id="PF04290"/>
    </source>
</evidence>